<evidence type="ECO:0000256" key="7">
    <source>
        <dbReference type="RuleBase" id="RU003345"/>
    </source>
</evidence>
<keyword evidence="10" id="KW-1185">Reference proteome</keyword>
<organism evidence="9 10">
    <name type="scientific">Ferrimonas marina</name>
    <dbReference type="NCBI Taxonomy" id="299255"/>
    <lineage>
        <taxon>Bacteria</taxon>
        <taxon>Pseudomonadati</taxon>
        <taxon>Pseudomonadota</taxon>
        <taxon>Gammaproteobacteria</taxon>
        <taxon>Alteromonadales</taxon>
        <taxon>Ferrimonadaceae</taxon>
        <taxon>Ferrimonas</taxon>
    </lineage>
</organism>
<dbReference type="Gene3D" id="3.40.309.10">
    <property type="entry name" value="Aldehyde Dehydrogenase, Chain A, domain 2"/>
    <property type="match status" value="1"/>
</dbReference>
<dbReference type="InterPro" id="IPR015590">
    <property type="entry name" value="Aldehyde_DH_dom"/>
</dbReference>
<protein>
    <recommendedName>
        <fullName evidence="4">Aldehyde dehydrogenase</fullName>
    </recommendedName>
</protein>
<dbReference type="EMBL" id="FQXG01000001">
    <property type="protein sequence ID" value="SHG77227.1"/>
    <property type="molecule type" value="Genomic_DNA"/>
</dbReference>
<dbReference type="RefSeq" id="WP_067664564.1">
    <property type="nucleotide sequence ID" value="NZ_FQXG01000001.1"/>
</dbReference>
<evidence type="ECO:0000256" key="6">
    <source>
        <dbReference type="PROSITE-ProRule" id="PRU10007"/>
    </source>
</evidence>
<proteinExistence type="inferred from homology"/>
<dbReference type="InterPro" id="IPR016162">
    <property type="entry name" value="Ald_DH_N"/>
</dbReference>
<dbReference type="PROSITE" id="PS00687">
    <property type="entry name" value="ALDEHYDE_DEHYDR_GLU"/>
    <property type="match status" value="1"/>
</dbReference>
<sequence length="457" mass="50276">MESQYQPLCQRLRQHFDQGVTRPLEWRRQQLTALRRLITENEPALLAALHQDLAKPAMEAWSTELAYVTGDIDHSLKRLKRWSAPRKATTPIVAQPGQAWVQPEPLGLVLIIGTWNYPLQICLAPLVAALSAGNCAILKPSELAPATAAILTELLPQYLDNEAVAVVNGAVAETTELLTERFDHILYTGNGAVGRIVMSAAAKHLTPVTLELGGKSPVFVDDSADLTITAQRLAWGKWLNAGQTCIAPDYVMVTAKQAGALMDALASAVHQMYGGEPKSSDSYGRIINERHCQRLITYLDGHEGVIGGEHDLAQRYLAPTIVQTDDWGCALMQEEIFGPILPVLVVKDFDEAVSRVRQGEKPLAAYLFSKDGEQQRRWVEQVSAGNQCLNDVLMFSAVPDLPFGGVGASGMGRYSGQAGFDTFSHLKAVLKRGWLKDLPLRFAPYSADKFKWLKRVR</sequence>
<reference evidence="9 10" key="1">
    <citation type="submission" date="2016-11" db="EMBL/GenBank/DDBJ databases">
        <authorList>
            <person name="Jaros S."/>
            <person name="Januszkiewicz K."/>
            <person name="Wedrychowicz H."/>
        </authorList>
    </citation>
    <scope>NUCLEOTIDE SEQUENCE [LARGE SCALE GENOMIC DNA]</scope>
    <source>
        <strain evidence="9 10">DSM 16917</strain>
    </source>
</reference>
<accession>A0A1M5MJ41</accession>
<dbReference type="InterPro" id="IPR016163">
    <property type="entry name" value="Ald_DH_C"/>
</dbReference>
<comment type="similarity">
    <text evidence="1 4 7">Belongs to the aldehyde dehydrogenase family.</text>
</comment>
<dbReference type="Pfam" id="PF00171">
    <property type="entry name" value="Aldedh"/>
    <property type="match status" value="1"/>
</dbReference>
<dbReference type="PANTHER" id="PTHR43570:SF16">
    <property type="entry name" value="ALDEHYDE DEHYDROGENASE TYPE III, ISOFORM Q"/>
    <property type="match status" value="1"/>
</dbReference>
<gene>
    <name evidence="9" type="ORF">SAMN02745129_0661</name>
</gene>
<dbReference type="PIRSF" id="PIRSF036492">
    <property type="entry name" value="ALDH"/>
    <property type="match status" value="1"/>
</dbReference>
<dbReference type="GO" id="GO:0004029">
    <property type="term" value="F:aldehyde dehydrogenase (NAD+) activity"/>
    <property type="evidence" value="ECO:0007669"/>
    <property type="project" value="TreeGrafter"/>
</dbReference>
<dbReference type="PANTHER" id="PTHR43570">
    <property type="entry name" value="ALDEHYDE DEHYDROGENASE"/>
    <property type="match status" value="1"/>
</dbReference>
<evidence type="ECO:0000313" key="10">
    <source>
        <dbReference type="Proteomes" id="UP000184268"/>
    </source>
</evidence>
<evidence type="ECO:0000256" key="3">
    <source>
        <dbReference type="ARBA" id="ARBA00023027"/>
    </source>
</evidence>
<dbReference type="STRING" id="299255.SAMN02745129_0661"/>
<feature type="domain" description="Aldehyde dehydrogenase" evidence="8">
    <location>
        <begin position="14"/>
        <end position="429"/>
    </location>
</feature>
<dbReference type="Gene3D" id="3.40.605.10">
    <property type="entry name" value="Aldehyde Dehydrogenase, Chain A, domain 1"/>
    <property type="match status" value="1"/>
</dbReference>
<dbReference type="GO" id="GO:0006081">
    <property type="term" value="P:aldehyde metabolic process"/>
    <property type="evidence" value="ECO:0007669"/>
    <property type="project" value="InterPro"/>
</dbReference>
<keyword evidence="2 4" id="KW-0560">Oxidoreductase</keyword>
<evidence type="ECO:0000259" key="8">
    <source>
        <dbReference type="Pfam" id="PF00171"/>
    </source>
</evidence>
<feature type="active site" evidence="5">
    <location>
        <position position="245"/>
    </location>
</feature>
<dbReference type="GO" id="GO:0005737">
    <property type="term" value="C:cytoplasm"/>
    <property type="evidence" value="ECO:0007669"/>
    <property type="project" value="TreeGrafter"/>
</dbReference>
<dbReference type="InterPro" id="IPR012394">
    <property type="entry name" value="Aldehyde_DH_NAD(P)"/>
</dbReference>
<dbReference type="InterPro" id="IPR016161">
    <property type="entry name" value="Ald_DH/histidinol_DH"/>
</dbReference>
<evidence type="ECO:0000313" key="9">
    <source>
        <dbReference type="EMBL" id="SHG77227.1"/>
    </source>
</evidence>
<feature type="active site" evidence="5 6">
    <location>
        <position position="211"/>
    </location>
</feature>
<dbReference type="FunFam" id="3.40.605.10:FF:000004">
    <property type="entry name" value="Aldehyde dehydrogenase"/>
    <property type="match status" value="1"/>
</dbReference>
<dbReference type="AlphaFoldDB" id="A0A1M5MJ41"/>
<keyword evidence="3" id="KW-0520">NAD</keyword>
<dbReference type="InterPro" id="IPR029510">
    <property type="entry name" value="Ald_DH_CS_GLU"/>
</dbReference>
<name>A0A1M5MJ41_9GAMM</name>
<dbReference type="SUPFAM" id="SSF53720">
    <property type="entry name" value="ALDH-like"/>
    <property type="match status" value="1"/>
</dbReference>
<evidence type="ECO:0000256" key="2">
    <source>
        <dbReference type="ARBA" id="ARBA00023002"/>
    </source>
</evidence>
<dbReference type="Proteomes" id="UP000184268">
    <property type="component" value="Unassembled WGS sequence"/>
</dbReference>
<evidence type="ECO:0000256" key="5">
    <source>
        <dbReference type="PIRSR" id="PIRSR036492-1"/>
    </source>
</evidence>
<evidence type="ECO:0000256" key="4">
    <source>
        <dbReference type="PIRNR" id="PIRNR036492"/>
    </source>
</evidence>
<dbReference type="FunFam" id="3.40.309.10:FF:000003">
    <property type="entry name" value="Aldehyde dehydrogenase"/>
    <property type="match status" value="1"/>
</dbReference>
<evidence type="ECO:0000256" key="1">
    <source>
        <dbReference type="ARBA" id="ARBA00009986"/>
    </source>
</evidence>
<dbReference type="OrthoDB" id="9812625at2"/>
<dbReference type="CDD" id="cd07087">
    <property type="entry name" value="ALDH_F3-13-14_CALDH-like"/>
    <property type="match status" value="1"/>
</dbReference>